<reference evidence="2" key="2">
    <citation type="submission" date="2015-01" db="EMBL/GenBank/DDBJ databases">
        <title>Complete genome sequence of Methylobacterium aquaticum strain 22A.</title>
        <authorList>
            <person name="Tani A."/>
            <person name="Ogura Y."/>
            <person name="Hayashi T."/>
        </authorList>
    </citation>
    <scope>NUCLEOTIDE SEQUENCE [LARGE SCALE GENOMIC DNA]</scope>
    <source>
        <strain evidence="2">MA-22A</strain>
        <plasmid evidence="2">Plasmid pMaq22A_3p DNA</plasmid>
    </source>
</reference>
<dbReference type="KEGG" id="maqu:Maq22A_3p50085"/>
<proteinExistence type="predicted"/>
<dbReference type="PATRIC" id="fig|270351.10.peg.7460"/>
<evidence type="ECO:0000313" key="1">
    <source>
        <dbReference type="EMBL" id="BAQ50272.1"/>
    </source>
</evidence>
<name>A0A0C6FT87_9HYPH</name>
<reference evidence="1 2" key="1">
    <citation type="journal article" date="2015" name="Genome Announc.">
        <title>Complete Genome Sequence of Methylobacterium aquaticum Strain 22A, Isolated from Racomitrium japonicum Moss.</title>
        <authorList>
            <person name="Tani A."/>
            <person name="Ogura Y."/>
            <person name="Hayashi T."/>
            <person name="Kimbara K."/>
        </authorList>
    </citation>
    <scope>NUCLEOTIDE SEQUENCE [LARGE SCALE GENOMIC DNA]</scope>
    <source>
        <strain evidence="1 2">MA-22A</strain>
        <plasmid evidence="2">Plasmid pMaq22A_3p DNA</plasmid>
    </source>
</reference>
<geneLocation type="plasmid" evidence="2">
    <name>pMaq22A_3p DNA</name>
</geneLocation>
<gene>
    <name evidence="1" type="ORF">Maq22A_3p50085</name>
</gene>
<dbReference type="Proteomes" id="UP000061432">
    <property type="component" value="Plasmid pMaq22A_3p"/>
</dbReference>
<evidence type="ECO:0000313" key="2">
    <source>
        <dbReference type="Proteomes" id="UP000061432"/>
    </source>
</evidence>
<keyword evidence="1" id="KW-0614">Plasmid</keyword>
<dbReference type="EMBL" id="AP014707">
    <property type="protein sequence ID" value="BAQ50272.1"/>
    <property type="molecule type" value="Genomic_DNA"/>
</dbReference>
<dbReference type="RefSeq" id="WP_060851321.1">
    <property type="nucleotide sequence ID" value="NZ_AP014707.1"/>
</dbReference>
<accession>A0A0C6FT87</accession>
<protein>
    <submittedName>
        <fullName evidence="1">Uncharacterized protein</fullName>
    </submittedName>
</protein>
<organism evidence="1 2">
    <name type="scientific">Methylobacterium aquaticum</name>
    <dbReference type="NCBI Taxonomy" id="270351"/>
    <lineage>
        <taxon>Bacteria</taxon>
        <taxon>Pseudomonadati</taxon>
        <taxon>Pseudomonadota</taxon>
        <taxon>Alphaproteobacteria</taxon>
        <taxon>Hyphomicrobiales</taxon>
        <taxon>Methylobacteriaceae</taxon>
        <taxon>Methylobacterium</taxon>
    </lineage>
</organism>
<dbReference type="OrthoDB" id="9944572at2"/>
<dbReference type="AlphaFoldDB" id="A0A0C6FT87"/>
<sequence>MSADVIPFRGNKPKPVLPWEAPHPLPWTYGNGFIWDANRRVVGSTIEKASAEWIVRCVNAQHGLPTEEAEPA</sequence>